<dbReference type="InterPro" id="IPR001245">
    <property type="entry name" value="Ser-Thr/Tyr_kinase_cat_dom"/>
</dbReference>
<keyword evidence="19" id="KW-0460">Magnesium</keyword>
<dbReference type="PROSITE" id="PS50011">
    <property type="entry name" value="PROTEIN_KINASE_DOM"/>
    <property type="match status" value="1"/>
</dbReference>
<dbReference type="EMBL" id="LSMT01000782">
    <property type="protein sequence ID" value="PFX14424.1"/>
    <property type="molecule type" value="Genomic_DNA"/>
</dbReference>
<dbReference type="GO" id="GO:0005524">
    <property type="term" value="F:ATP binding"/>
    <property type="evidence" value="ECO:0007669"/>
    <property type="project" value="UniProtKB-KW"/>
</dbReference>
<keyword evidence="14" id="KW-0325">Glycoprotein</keyword>
<evidence type="ECO:0000256" key="11">
    <source>
        <dbReference type="ARBA" id="ARBA00023137"/>
    </source>
</evidence>
<dbReference type="GO" id="GO:0007169">
    <property type="term" value="P:cell surface receptor protein tyrosine kinase signaling pathway"/>
    <property type="evidence" value="ECO:0007669"/>
    <property type="project" value="InterPro"/>
</dbReference>
<evidence type="ECO:0000256" key="14">
    <source>
        <dbReference type="ARBA" id="ARBA00023180"/>
    </source>
</evidence>
<evidence type="ECO:0000256" key="17">
    <source>
        <dbReference type="PIRSR" id="PIRSR000615-1"/>
    </source>
</evidence>
<dbReference type="InterPro" id="IPR013151">
    <property type="entry name" value="Immunoglobulin_dom"/>
</dbReference>
<dbReference type="OrthoDB" id="5984265at2759"/>
<comment type="catalytic activity">
    <reaction evidence="16">
        <text>L-tyrosyl-[protein] + ATP = O-phospho-L-tyrosyl-[protein] + ADP + H(+)</text>
        <dbReference type="Rhea" id="RHEA:10596"/>
        <dbReference type="Rhea" id="RHEA-COMP:10136"/>
        <dbReference type="Rhea" id="RHEA-COMP:20101"/>
        <dbReference type="ChEBI" id="CHEBI:15378"/>
        <dbReference type="ChEBI" id="CHEBI:30616"/>
        <dbReference type="ChEBI" id="CHEBI:46858"/>
        <dbReference type="ChEBI" id="CHEBI:61978"/>
        <dbReference type="ChEBI" id="CHEBI:456216"/>
        <dbReference type="EC" id="2.7.10.1"/>
    </reaction>
</comment>
<dbReference type="GO" id="GO:0004714">
    <property type="term" value="F:transmembrane receptor protein tyrosine kinase activity"/>
    <property type="evidence" value="ECO:0007669"/>
    <property type="project" value="UniProtKB-EC"/>
</dbReference>
<evidence type="ECO:0000256" key="8">
    <source>
        <dbReference type="ARBA" id="ARBA00022840"/>
    </source>
</evidence>
<evidence type="ECO:0000256" key="7">
    <source>
        <dbReference type="ARBA" id="ARBA00022777"/>
    </source>
</evidence>
<dbReference type="InterPro" id="IPR003599">
    <property type="entry name" value="Ig_sub"/>
</dbReference>
<dbReference type="PROSITE" id="PS00240">
    <property type="entry name" value="RECEPTOR_TYR_KIN_III"/>
    <property type="match status" value="1"/>
</dbReference>
<feature type="domain" description="Ig-like" evidence="22">
    <location>
        <begin position="652"/>
        <end position="742"/>
    </location>
</feature>
<comment type="subcellular location">
    <subcellularLocation>
        <location evidence="1">Membrane</location>
        <topology evidence="1">Single-pass type I membrane protein</topology>
    </subcellularLocation>
</comment>
<dbReference type="PIRSF" id="PIRSF000615">
    <property type="entry name" value="TyrPK_CSF1-R"/>
    <property type="match status" value="1"/>
</dbReference>
<dbReference type="InterPro" id="IPR001824">
    <property type="entry name" value="Tyr_kinase_rcpt_3_CS"/>
</dbReference>
<evidence type="ECO:0000259" key="22">
    <source>
        <dbReference type="PROSITE" id="PS50835"/>
    </source>
</evidence>
<keyword evidence="5" id="KW-0812">Transmembrane</keyword>
<dbReference type="InterPro" id="IPR000719">
    <property type="entry name" value="Prot_kinase_dom"/>
</dbReference>
<keyword evidence="11" id="KW-0829">Tyrosine-protein kinase</keyword>
<feature type="binding site" evidence="18">
    <location>
        <position position="965"/>
    </location>
    <ligand>
        <name>ATP</name>
        <dbReference type="ChEBI" id="CHEBI:30616"/>
    </ligand>
</feature>
<dbReference type="InterPro" id="IPR036179">
    <property type="entry name" value="Ig-like_dom_sf"/>
</dbReference>
<dbReference type="Proteomes" id="UP000225706">
    <property type="component" value="Unassembled WGS sequence"/>
</dbReference>
<reference evidence="24" key="1">
    <citation type="journal article" date="2017" name="bioRxiv">
        <title>Comparative analysis of the genomes of Stylophora pistillata and Acropora digitifera provides evidence for extensive differences between species of corals.</title>
        <authorList>
            <person name="Voolstra C.R."/>
            <person name="Li Y."/>
            <person name="Liew Y.J."/>
            <person name="Baumgarten S."/>
            <person name="Zoccola D."/>
            <person name="Flot J.-F."/>
            <person name="Tambutte S."/>
            <person name="Allemand D."/>
            <person name="Aranda M."/>
        </authorList>
    </citation>
    <scope>NUCLEOTIDE SEQUENCE [LARGE SCALE GENOMIC DNA]</scope>
</reference>
<feature type="active site" description="Proton acceptor" evidence="17">
    <location>
        <position position="961"/>
    </location>
</feature>
<keyword evidence="19" id="KW-0479">Metal-binding</keyword>
<keyword evidence="9" id="KW-1133">Transmembrane helix</keyword>
<dbReference type="FunFam" id="2.60.40.10:FF:000032">
    <property type="entry name" value="palladin isoform X1"/>
    <property type="match status" value="1"/>
</dbReference>
<evidence type="ECO:0000256" key="13">
    <source>
        <dbReference type="ARBA" id="ARBA00023170"/>
    </source>
</evidence>
<keyword evidence="4" id="KW-0808">Transferase</keyword>
<dbReference type="InterPro" id="IPR013783">
    <property type="entry name" value="Ig-like_fold"/>
</dbReference>
<feature type="domain" description="Ig-like" evidence="22">
    <location>
        <begin position="542"/>
        <end position="647"/>
    </location>
</feature>
<feature type="binding site" evidence="19">
    <location>
        <position position="979"/>
    </location>
    <ligand>
        <name>Mg(2+)</name>
        <dbReference type="ChEBI" id="CHEBI:18420"/>
    </ligand>
</feature>
<name>A0A2B4R7W2_STYPI</name>
<dbReference type="GO" id="GO:0046872">
    <property type="term" value="F:metal ion binding"/>
    <property type="evidence" value="ECO:0007669"/>
    <property type="project" value="UniProtKB-KW"/>
</dbReference>
<feature type="domain" description="Ig-like" evidence="22">
    <location>
        <begin position="131"/>
        <end position="230"/>
    </location>
</feature>
<feature type="domain" description="Ig-like" evidence="22">
    <location>
        <begin position="458"/>
        <end position="532"/>
    </location>
</feature>
<evidence type="ECO:0000256" key="3">
    <source>
        <dbReference type="ARBA" id="ARBA00022553"/>
    </source>
</evidence>
<evidence type="ECO:0000256" key="1">
    <source>
        <dbReference type="ARBA" id="ARBA00004479"/>
    </source>
</evidence>
<dbReference type="PANTHER" id="PTHR24416">
    <property type="entry name" value="TYROSINE-PROTEIN KINASE RECEPTOR"/>
    <property type="match status" value="1"/>
</dbReference>
<dbReference type="InterPro" id="IPR008266">
    <property type="entry name" value="Tyr_kinase_AS"/>
</dbReference>
<evidence type="ECO:0000256" key="2">
    <source>
        <dbReference type="ARBA" id="ARBA00011902"/>
    </source>
</evidence>
<feature type="signal peptide" evidence="20">
    <location>
        <begin position="1"/>
        <end position="29"/>
    </location>
</feature>
<comment type="caution">
    <text evidence="23">The sequence shown here is derived from an EMBL/GenBank/DDBJ whole genome shotgun (WGS) entry which is preliminary data.</text>
</comment>
<dbReference type="PROSITE" id="PS50835">
    <property type="entry name" value="IG_LIKE"/>
    <property type="match status" value="6"/>
</dbReference>
<evidence type="ECO:0000256" key="12">
    <source>
        <dbReference type="ARBA" id="ARBA00023157"/>
    </source>
</evidence>
<dbReference type="InterPro" id="IPR007110">
    <property type="entry name" value="Ig-like_dom"/>
</dbReference>
<dbReference type="InterPro" id="IPR050122">
    <property type="entry name" value="RTK"/>
</dbReference>
<feature type="domain" description="Ig-like" evidence="22">
    <location>
        <begin position="236"/>
        <end position="331"/>
    </location>
</feature>
<keyword evidence="7" id="KW-0418">Kinase</keyword>
<dbReference type="PANTHER" id="PTHR24416:SF600">
    <property type="entry name" value="PDGF- AND VEGF-RECEPTOR RELATED, ISOFORM J"/>
    <property type="match status" value="1"/>
</dbReference>
<evidence type="ECO:0000256" key="15">
    <source>
        <dbReference type="ARBA" id="ARBA00023319"/>
    </source>
</evidence>
<dbReference type="Gene3D" id="3.30.200.20">
    <property type="entry name" value="Phosphorylase Kinase, domain 1"/>
    <property type="match status" value="1"/>
</dbReference>
<organism evidence="23 24">
    <name type="scientific">Stylophora pistillata</name>
    <name type="common">Smooth cauliflower coral</name>
    <dbReference type="NCBI Taxonomy" id="50429"/>
    <lineage>
        <taxon>Eukaryota</taxon>
        <taxon>Metazoa</taxon>
        <taxon>Cnidaria</taxon>
        <taxon>Anthozoa</taxon>
        <taxon>Hexacorallia</taxon>
        <taxon>Scleractinia</taxon>
        <taxon>Astrocoeniina</taxon>
        <taxon>Pocilloporidae</taxon>
        <taxon>Stylophora</taxon>
    </lineage>
</organism>
<keyword evidence="10" id="KW-0472">Membrane</keyword>
<dbReference type="CDD" id="cd00096">
    <property type="entry name" value="Ig"/>
    <property type="match status" value="2"/>
</dbReference>
<dbReference type="SUPFAM" id="SSF56112">
    <property type="entry name" value="Protein kinase-like (PK-like)"/>
    <property type="match status" value="1"/>
</dbReference>
<dbReference type="SMART" id="SM00409">
    <property type="entry name" value="IG"/>
    <property type="match status" value="6"/>
</dbReference>
<dbReference type="InterPro" id="IPR020635">
    <property type="entry name" value="Tyr_kinase_cat_dom"/>
</dbReference>
<sequence length="1021" mass="115013">MRMTSARNIQSIRPMCVVVLAMFFSFQTGLPVNATSCFIFKLVIIEMNGTTDMTIDCNTTDLNANVTLLLNNDILPVGGRVTLHKQVFTIHNITTSDYGQYDCVTRSGSSTKVWCQTTVPFIRKEELVRYPKVTPEVKVIGAGTSTNFTCKVKVENSFQKYFTLKWFREENGTHVEIRQDDTMYRQTVVSYGHSVLTIINAQPTPREGVTFRCQVTYRDTASSFYPRLIVVEDFPPNITELKESVIVKEKDMLSQHCTARSFPLSNITWIYNGAELLVGNHYIVLQNINEQWLTSTSYLIIKSTSFPRDNGTYTCVAKNGNSSDEKNMEVSIDTVPFLDKSHSLWTNRRIYCQVSRSNPLPTFKWQYQRDPCLNFNPECKPDKSRWSDLPASFAVSPPSDDATRRSTVAIPKDTESGFFRCKATNREGSAENVMKFFVSGTNSARITMTTKEYDEEGVLNMSCVMTCKGKMSGWYKDGRELLAATDPRINITSGTESGLTWTNLVVKKLTANDSGVYICAATDCQSRPLNVSEDIKVNKVFPPTILNFKNQTAYNQISTELFCNISAHPMPSQVHWFKAGLPLEDQIEYLNRLLSSGCETHSPGFYRINGVVGKLIICKPADLLHTGFYTCNVANRKGEINATAFLNVLENPVVLRPANVTHLVKLGEPWNSTCQVTGNPVPKIEWKRMDGNGKGNVAVNQKWENNKEVVLLLESVSEQDIGTYFCIAVNSKGIAVAFMELDRCAILMFVVGIGKFLLVDPARTLQDQCGNLSYDPSWEFPEERLTLGEVLGSGAFGEVIKAEAFGIADFHPRCESAEKVKRRSKMLRRISSSRLYQDSSGSPYVKTTVAVKTLKKNAKPEDFDDLASELKILIHVGEHKNIVNLLGACTKGDRLFIIMEYAPNGNLLMFLRKKREIYEPTWITTTNNPENELTIRNLVVFAYQIARGMEFLASKQCIHRDLAARNVLVGEDYVMKVADFGLARNISKRDMYVKQTQGVLPIKWMAMESLFDRVYTEKSDV</sequence>
<dbReference type="Gene3D" id="1.10.510.10">
    <property type="entry name" value="Transferase(Phosphotransferase) domain 1"/>
    <property type="match status" value="1"/>
</dbReference>
<dbReference type="Pfam" id="PF00047">
    <property type="entry name" value="ig"/>
    <property type="match status" value="1"/>
</dbReference>
<dbReference type="InterPro" id="IPR003598">
    <property type="entry name" value="Ig_sub2"/>
</dbReference>
<keyword evidence="24" id="KW-1185">Reference proteome</keyword>
<feature type="domain" description="Protein kinase" evidence="21">
    <location>
        <begin position="785"/>
        <end position="1021"/>
    </location>
</feature>
<feature type="chain" id="PRO_5012179924" description="receptor protein-tyrosine kinase" evidence="20">
    <location>
        <begin position="30"/>
        <end position="1021"/>
    </location>
</feature>
<evidence type="ECO:0000313" key="23">
    <source>
        <dbReference type="EMBL" id="PFX14424.1"/>
    </source>
</evidence>
<evidence type="ECO:0000256" key="10">
    <source>
        <dbReference type="ARBA" id="ARBA00023136"/>
    </source>
</evidence>
<dbReference type="EC" id="2.7.10.1" evidence="2"/>
<dbReference type="GO" id="GO:0005886">
    <property type="term" value="C:plasma membrane"/>
    <property type="evidence" value="ECO:0007669"/>
    <property type="project" value="TreeGrafter"/>
</dbReference>
<keyword evidence="6 18" id="KW-0547">Nucleotide-binding</keyword>
<keyword evidence="20" id="KW-0732">Signal</keyword>
<accession>A0A2B4R7W2</accession>
<evidence type="ECO:0000256" key="19">
    <source>
        <dbReference type="PIRSR" id="PIRSR000615-3"/>
    </source>
</evidence>
<feature type="binding site" evidence="19">
    <location>
        <position position="966"/>
    </location>
    <ligand>
        <name>Mg(2+)</name>
        <dbReference type="ChEBI" id="CHEBI:18420"/>
    </ligand>
</feature>
<dbReference type="SMART" id="SM00219">
    <property type="entry name" value="TyrKc"/>
    <property type="match status" value="1"/>
</dbReference>
<protein>
    <recommendedName>
        <fullName evidence="2">receptor protein-tyrosine kinase</fullName>
        <ecNumber evidence="2">2.7.10.1</ecNumber>
    </recommendedName>
</protein>
<feature type="binding site" evidence="18">
    <location>
        <begin position="792"/>
        <end position="799"/>
    </location>
    <ligand>
        <name>ATP</name>
        <dbReference type="ChEBI" id="CHEBI:30616"/>
    </ligand>
</feature>
<dbReference type="Gene3D" id="2.60.40.10">
    <property type="entry name" value="Immunoglobulins"/>
    <property type="match status" value="6"/>
</dbReference>
<evidence type="ECO:0000256" key="16">
    <source>
        <dbReference type="ARBA" id="ARBA00051243"/>
    </source>
</evidence>
<dbReference type="PRINTS" id="PR00109">
    <property type="entry name" value="TYRKINASE"/>
</dbReference>
<dbReference type="AlphaFoldDB" id="A0A2B4R7W2"/>
<evidence type="ECO:0000313" key="24">
    <source>
        <dbReference type="Proteomes" id="UP000225706"/>
    </source>
</evidence>
<evidence type="ECO:0000256" key="9">
    <source>
        <dbReference type="ARBA" id="ARBA00022989"/>
    </source>
</evidence>
<dbReference type="GO" id="GO:0043235">
    <property type="term" value="C:receptor complex"/>
    <property type="evidence" value="ECO:0007669"/>
    <property type="project" value="TreeGrafter"/>
</dbReference>
<dbReference type="Pfam" id="PF13927">
    <property type="entry name" value="Ig_3"/>
    <property type="match status" value="2"/>
</dbReference>
<evidence type="ECO:0000256" key="4">
    <source>
        <dbReference type="ARBA" id="ARBA00022679"/>
    </source>
</evidence>
<dbReference type="PROSITE" id="PS00109">
    <property type="entry name" value="PROTEIN_KINASE_TYR"/>
    <property type="match status" value="1"/>
</dbReference>
<keyword evidence="3" id="KW-0597">Phosphoprotein</keyword>
<keyword evidence="12" id="KW-1015">Disulfide bond</keyword>
<dbReference type="SUPFAM" id="SSF48726">
    <property type="entry name" value="Immunoglobulin"/>
    <property type="match status" value="6"/>
</dbReference>
<keyword evidence="15" id="KW-0393">Immunoglobulin domain</keyword>
<proteinExistence type="predicted"/>
<evidence type="ECO:0000259" key="21">
    <source>
        <dbReference type="PROSITE" id="PS50011"/>
    </source>
</evidence>
<dbReference type="InterPro" id="IPR011009">
    <property type="entry name" value="Kinase-like_dom_sf"/>
</dbReference>
<evidence type="ECO:0000256" key="6">
    <source>
        <dbReference type="ARBA" id="ARBA00022741"/>
    </source>
</evidence>
<evidence type="ECO:0000256" key="18">
    <source>
        <dbReference type="PIRSR" id="PIRSR000615-2"/>
    </source>
</evidence>
<dbReference type="Pfam" id="PF07714">
    <property type="entry name" value="PK_Tyr_Ser-Thr"/>
    <property type="match status" value="1"/>
</dbReference>
<evidence type="ECO:0000256" key="20">
    <source>
        <dbReference type="SAM" id="SignalP"/>
    </source>
</evidence>
<keyword evidence="13 23" id="KW-0675">Receptor</keyword>
<gene>
    <name evidence="23" type="primary">FGFR1</name>
    <name evidence="23" type="ORF">AWC38_SpisGene21418</name>
</gene>
<feature type="domain" description="Ig-like" evidence="22">
    <location>
        <begin position="350"/>
        <end position="439"/>
    </location>
</feature>
<feature type="binding site" evidence="18">
    <location>
        <position position="852"/>
    </location>
    <ligand>
        <name>ATP</name>
        <dbReference type="ChEBI" id="CHEBI:30616"/>
    </ligand>
</feature>
<dbReference type="SMART" id="SM00408">
    <property type="entry name" value="IGc2"/>
    <property type="match status" value="3"/>
</dbReference>
<evidence type="ECO:0000256" key="5">
    <source>
        <dbReference type="ARBA" id="ARBA00022692"/>
    </source>
</evidence>
<keyword evidence="8 18" id="KW-0067">ATP-binding</keyword>